<dbReference type="PROSITE" id="PS00197">
    <property type="entry name" value="2FE2S_FER_1"/>
    <property type="match status" value="1"/>
</dbReference>
<dbReference type="Gene3D" id="3.10.20.30">
    <property type="match status" value="1"/>
</dbReference>
<accession>A0ABV8A3D1</accession>
<dbReference type="Proteomes" id="UP001595617">
    <property type="component" value="Unassembled WGS sequence"/>
</dbReference>
<dbReference type="Pfam" id="PF00111">
    <property type="entry name" value="Fer2"/>
    <property type="match status" value="1"/>
</dbReference>
<evidence type="ECO:0000313" key="2">
    <source>
        <dbReference type="EMBL" id="MFC3853867.1"/>
    </source>
</evidence>
<dbReference type="SUPFAM" id="SSF54292">
    <property type="entry name" value="2Fe-2S ferredoxin-like"/>
    <property type="match status" value="1"/>
</dbReference>
<protein>
    <submittedName>
        <fullName evidence="2">2Fe-2S iron-sulfur cluster-binding protein</fullName>
    </submittedName>
</protein>
<dbReference type="CDD" id="cd00207">
    <property type="entry name" value="fer2"/>
    <property type="match status" value="1"/>
</dbReference>
<proteinExistence type="predicted"/>
<dbReference type="RefSeq" id="WP_380697535.1">
    <property type="nucleotide sequence ID" value="NZ_JBHRYR010000004.1"/>
</dbReference>
<evidence type="ECO:0000313" key="3">
    <source>
        <dbReference type="Proteomes" id="UP001595617"/>
    </source>
</evidence>
<dbReference type="EMBL" id="JBHRYR010000004">
    <property type="protein sequence ID" value="MFC3853867.1"/>
    <property type="molecule type" value="Genomic_DNA"/>
</dbReference>
<organism evidence="2 3">
    <name type="scientific">Saccharospirillum mangrovi</name>
    <dbReference type="NCBI Taxonomy" id="2161747"/>
    <lineage>
        <taxon>Bacteria</taxon>
        <taxon>Pseudomonadati</taxon>
        <taxon>Pseudomonadota</taxon>
        <taxon>Gammaproteobacteria</taxon>
        <taxon>Oceanospirillales</taxon>
        <taxon>Saccharospirillaceae</taxon>
        <taxon>Saccharospirillum</taxon>
    </lineage>
</organism>
<name>A0ABV8A3D1_9GAMM</name>
<dbReference type="InterPro" id="IPR001041">
    <property type="entry name" value="2Fe-2S_ferredoxin-type"/>
</dbReference>
<dbReference type="PROSITE" id="PS51085">
    <property type="entry name" value="2FE2S_FER_2"/>
    <property type="match status" value="1"/>
</dbReference>
<dbReference type="InterPro" id="IPR012675">
    <property type="entry name" value="Beta-grasp_dom_sf"/>
</dbReference>
<keyword evidence="3" id="KW-1185">Reference proteome</keyword>
<feature type="domain" description="2Fe-2S ferredoxin-type" evidence="1">
    <location>
        <begin position="1"/>
        <end position="89"/>
    </location>
</feature>
<dbReference type="InterPro" id="IPR006058">
    <property type="entry name" value="2Fe2S_fd_BS"/>
</dbReference>
<reference evidence="3" key="1">
    <citation type="journal article" date="2019" name="Int. J. Syst. Evol. Microbiol.">
        <title>The Global Catalogue of Microorganisms (GCM) 10K type strain sequencing project: providing services to taxonomists for standard genome sequencing and annotation.</title>
        <authorList>
            <consortium name="The Broad Institute Genomics Platform"/>
            <consortium name="The Broad Institute Genome Sequencing Center for Infectious Disease"/>
            <person name="Wu L."/>
            <person name="Ma J."/>
        </authorList>
    </citation>
    <scope>NUCLEOTIDE SEQUENCE [LARGE SCALE GENOMIC DNA]</scope>
    <source>
        <strain evidence="3">IBRC 10765</strain>
    </source>
</reference>
<sequence>MVTLTIAQQAFEIEPDKTLYEALLGQGLALRKACINGACGVCRYRLVAGHIDYRGRTPYGLDEAARREGFILPCIAYPIGDVGLSELRR</sequence>
<dbReference type="InterPro" id="IPR036010">
    <property type="entry name" value="2Fe-2S_ferredoxin-like_sf"/>
</dbReference>
<evidence type="ECO:0000259" key="1">
    <source>
        <dbReference type="PROSITE" id="PS51085"/>
    </source>
</evidence>
<comment type="caution">
    <text evidence="2">The sequence shown here is derived from an EMBL/GenBank/DDBJ whole genome shotgun (WGS) entry which is preliminary data.</text>
</comment>
<gene>
    <name evidence="2" type="ORF">ACFOOG_13565</name>
</gene>